<protein>
    <submittedName>
        <fullName evidence="1">Uncharacterized protein</fullName>
    </submittedName>
</protein>
<accession>A2Q4P2</accession>
<organism evidence="1">
    <name type="scientific">Medicago truncatula</name>
    <name type="common">Barrel medic</name>
    <name type="synonym">Medicago tribuloides</name>
    <dbReference type="NCBI Taxonomy" id="3880"/>
    <lineage>
        <taxon>Eukaryota</taxon>
        <taxon>Viridiplantae</taxon>
        <taxon>Streptophyta</taxon>
        <taxon>Embryophyta</taxon>
        <taxon>Tracheophyta</taxon>
        <taxon>Spermatophyta</taxon>
        <taxon>Magnoliopsida</taxon>
        <taxon>eudicotyledons</taxon>
        <taxon>Gunneridae</taxon>
        <taxon>Pentapetalae</taxon>
        <taxon>rosids</taxon>
        <taxon>fabids</taxon>
        <taxon>Fabales</taxon>
        <taxon>Fabaceae</taxon>
        <taxon>Papilionoideae</taxon>
        <taxon>50 kb inversion clade</taxon>
        <taxon>NPAAA clade</taxon>
        <taxon>Hologalegina</taxon>
        <taxon>IRL clade</taxon>
        <taxon>Trifolieae</taxon>
        <taxon>Medicago</taxon>
    </lineage>
</organism>
<proteinExistence type="predicted"/>
<reference evidence="1" key="1">
    <citation type="submission" date="2005-03" db="EMBL/GenBank/DDBJ databases">
        <authorList>
            <person name="Town C.D."/>
        </authorList>
    </citation>
    <scope>NUCLEOTIDE SEQUENCE</scope>
</reference>
<sequence>MKLHRLRGAEVGVKMLENKANRSNKYLKSFGSNKDKFRVPIYVMMQDPACENWNFN</sequence>
<evidence type="ECO:0000313" key="1">
    <source>
        <dbReference type="EMBL" id="ABN08592.1"/>
    </source>
</evidence>
<gene>
    <name evidence="1" type="ORF">MtrDRAFT_AC157507g30v2</name>
</gene>
<reference evidence="1" key="2">
    <citation type="submission" date="2007-03" db="EMBL/GenBank/DDBJ databases">
        <authorList>
            <consortium name="The International Medicago Genome Annotation Group"/>
        </authorList>
    </citation>
    <scope>NUCLEOTIDE SEQUENCE</scope>
</reference>
<name>A2Q4P2_MEDTR</name>
<dbReference type="AlphaFoldDB" id="A2Q4P2"/>
<dbReference type="EMBL" id="AC157507">
    <property type="protein sequence ID" value="ABN08592.1"/>
    <property type="molecule type" value="Genomic_DNA"/>
</dbReference>